<dbReference type="Proteomes" id="UP000663853">
    <property type="component" value="Unassembled WGS sequence"/>
</dbReference>
<comment type="caution">
    <text evidence="1">The sequence shown here is derived from an EMBL/GenBank/DDBJ whole genome shotgun (WGS) entry which is preliminary data.</text>
</comment>
<proteinExistence type="predicted"/>
<name>A0A8H3C4E5_9AGAM</name>
<accession>A0A8H3C4E5</accession>
<gene>
    <name evidence="1" type="ORF">RDB_LOCUS75258</name>
</gene>
<reference evidence="1" key="1">
    <citation type="submission" date="2021-01" db="EMBL/GenBank/DDBJ databases">
        <authorList>
            <person name="Kaushik A."/>
        </authorList>
    </citation>
    <scope>NUCLEOTIDE SEQUENCE</scope>
    <source>
        <strain evidence="1">AG6-10EEA</strain>
    </source>
</reference>
<protein>
    <submittedName>
        <fullName evidence="1">Uncharacterized protein</fullName>
    </submittedName>
</protein>
<evidence type="ECO:0000313" key="1">
    <source>
        <dbReference type="EMBL" id="CAE6471600.1"/>
    </source>
</evidence>
<organism evidence="1 2">
    <name type="scientific">Rhizoctonia solani</name>
    <dbReference type="NCBI Taxonomy" id="456999"/>
    <lineage>
        <taxon>Eukaryota</taxon>
        <taxon>Fungi</taxon>
        <taxon>Dikarya</taxon>
        <taxon>Basidiomycota</taxon>
        <taxon>Agaricomycotina</taxon>
        <taxon>Agaricomycetes</taxon>
        <taxon>Cantharellales</taxon>
        <taxon>Ceratobasidiaceae</taxon>
        <taxon>Rhizoctonia</taxon>
    </lineage>
</organism>
<dbReference type="EMBL" id="CAJMXA010001863">
    <property type="protein sequence ID" value="CAE6471600.1"/>
    <property type="molecule type" value="Genomic_DNA"/>
</dbReference>
<evidence type="ECO:0000313" key="2">
    <source>
        <dbReference type="Proteomes" id="UP000663853"/>
    </source>
</evidence>
<sequence length="419" mass="46655">MTQQQIEDIAWEDLKLMLDENCVRPFAWSSHNLLFLSDPLSPTIHAKHLPPAAEASRAPDVASQTHSYPLQFTLPPPGPILEMAHTYGPATTLSISPQDKYLYAFFPPVQPNVSTGGLGCVWGVEESLDTWAVKDFWHYPADAGVVAMRWLAEKREWHIHAGPTLRATRYPHLGPKLHHNHPAFLVVTGDHNLHLYYQPYHPVLDNSQSNGLHRFFTTLSVSLLSPTAAVQGQQGHISVHETTLGGKRICVKAGIGLGYNDWSILVATRSSLIPSQHTDNSISMATVMNELIPEDNIGELTPMTWMRGGMWGEEDLIELCEVEIDLLSEEPCLVTVPLRSIPTPKDSESYLTHLLITSHPLEPLAPTPVANLAEVHCSFQVVASFLTNTAFSTRVKSHIMEGQQVRNTIRESKRFTIEK</sequence>
<dbReference type="AlphaFoldDB" id="A0A8H3C4E5"/>